<dbReference type="EMBL" id="PP511848">
    <property type="protein sequence ID" value="XCD08045.1"/>
    <property type="molecule type" value="Genomic_DNA"/>
</dbReference>
<accession>A0AAU8B6R4</accession>
<protein>
    <submittedName>
        <fullName evidence="2">Uncharacterized protein</fullName>
    </submittedName>
</protein>
<sequence>MAKKKTRVRSPTLSHPKKVESLHTQEMRDPFRVARAGLLHRIFRRGVLDFIKNPLRRLQDAEDLRRRDDISSRQETYKRVDGRSAGYGYVADKPTVRSMRAPVHLVFHEPRKTAVCIRRQARRRVLFALRKAGKGARRPQKARWTAKSYVQCRSMR</sequence>
<evidence type="ECO:0000256" key="1">
    <source>
        <dbReference type="SAM" id="MobiDB-lite"/>
    </source>
</evidence>
<proteinExistence type="predicted"/>
<evidence type="ECO:0000313" key="3">
    <source>
        <dbReference type="EMBL" id="XCD08238.1"/>
    </source>
</evidence>
<dbReference type="EMBL" id="PP511874">
    <property type="protein sequence ID" value="XCD08238.1"/>
    <property type="molecule type" value="Genomic_DNA"/>
</dbReference>
<organism evidence="2">
    <name type="scientific">Dulem virus 85</name>
    <dbReference type="NCBI Taxonomy" id="3145796"/>
    <lineage>
        <taxon>Viruses</taxon>
        <taxon>Monodnaviria</taxon>
        <taxon>Sangervirae</taxon>
        <taxon>Phixviricota</taxon>
        <taxon>Malgrandaviricetes</taxon>
        <taxon>Petitvirales</taxon>
        <taxon>Microviridae</taxon>
        <taxon>Microvirus</taxon>
    </lineage>
</organism>
<feature type="region of interest" description="Disordered" evidence="1">
    <location>
        <begin position="1"/>
        <end position="25"/>
    </location>
</feature>
<evidence type="ECO:0000313" key="2">
    <source>
        <dbReference type="EMBL" id="XCD08045.1"/>
    </source>
</evidence>
<name>A0AAU8B6R4_9VIRU</name>
<reference evidence="2" key="1">
    <citation type="submission" date="2024-03" db="EMBL/GenBank/DDBJ databases">
        <title>Diverse circular DNA viruses in blood, oral, and fecal samples of captive lemurs.</title>
        <authorList>
            <person name="Paietta E.N."/>
            <person name="Kraberger S."/>
            <person name="Lund M.C."/>
            <person name="Custer J.M."/>
            <person name="Vargas K.M."/>
            <person name="Ehmke E.E."/>
            <person name="Yoder A.D."/>
            <person name="Varsani A."/>
        </authorList>
    </citation>
    <scope>NUCLEOTIDE SEQUENCE</scope>
    <source>
        <strain evidence="2">Duke_28FS_123</strain>
        <strain evidence="3">Duke_29_51</strain>
    </source>
</reference>